<keyword evidence="3" id="KW-1185">Reference proteome</keyword>
<dbReference type="PANTHER" id="PTHR36173:SF2">
    <property type="entry name" value="RIBONUCLEASE VAPC16"/>
    <property type="match status" value="1"/>
</dbReference>
<dbReference type="Proteomes" id="UP000279959">
    <property type="component" value="Chromosome"/>
</dbReference>
<dbReference type="CDD" id="cd09872">
    <property type="entry name" value="PIN_Sll0205-like"/>
    <property type="match status" value="1"/>
</dbReference>
<evidence type="ECO:0000313" key="3">
    <source>
        <dbReference type="Proteomes" id="UP000279959"/>
    </source>
</evidence>
<gene>
    <name evidence="2" type="ORF">SAMIE_1021340</name>
</gene>
<dbReference type="Gene3D" id="3.40.50.1010">
    <property type="entry name" value="5'-nuclease"/>
    <property type="match status" value="1"/>
</dbReference>
<reference evidence="2 3" key="1">
    <citation type="submission" date="2018-05" db="EMBL/GenBank/DDBJ databases">
        <title>Complete Genome Sequence of the Nonylphenol-Degrading Bacterium Sphingobium amiense DSM 16289T.</title>
        <authorList>
            <person name="Ootsuka M."/>
            <person name="Nishizawa T."/>
            <person name="Ohta H."/>
        </authorList>
    </citation>
    <scope>NUCLEOTIDE SEQUENCE [LARGE SCALE GENOMIC DNA]</scope>
    <source>
        <strain evidence="2 3">DSM 16289</strain>
    </source>
</reference>
<organism evidence="2 3">
    <name type="scientific">Sphingobium amiense</name>
    <dbReference type="NCBI Taxonomy" id="135719"/>
    <lineage>
        <taxon>Bacteria</taxon>
        <taxon>Pseudomonadati</taxon>
        <taxon>Pseudomonadota</taxon>
        <taxon>Alphaproteobacteria</taxon>
        <taxon>Sphingomonadales</taxon>
        <taxon>Sphingomonadaceae</taxon>
        <taxon>Sphingobium</taxon>
    </lineage>
</organism>
<protein>
    <submittedName>
        <fullName evidence="2">PIN domain nuclease</fullName>
    </submittedName>
</protein>
<name>A0A494W1W4_9SPHN</name>
<dbReference type="SUPFAM" id="SSF88723">
    <property type="entry name" value="PIN domain-like"/>
    <property type="match status" value="1"/>
</dbReference>
<dbReference type="InterPro" id="IPR029060">
    <property type="entry name" value="PIN-like_dom_sf"/>
</dbReference>
<dbReference type="PANTHER" id="PTHR36173">
    <property type="entry name" value="RIBONUCLEASE VAPC16-RELATED"/>
    <property type="match status" value="1"/>
</dbReference>
<accession>A0A494W1W4</accession>
<dbReference type="InterPro" id="IPR002716">
    <property type="entry name" value="PIN_dom"/>
</dbReference>
<evidence type="ECO:0000313" key="2">
    <source>
        <dbReference type="EMBL" id="BBD98633.1"/>
    </source>
</evidence>
<proteinExistence type="predicted"/>
<feature type="domain" description="PIN" evidence="1">
    <location>
        <begin position="4"/>
        <end position="120"/>
    </location>
</feature>
<evidence type="ECO:0000259" key="1">
    <source>
        <dbReference type="Pfam" id="PF01850"/>
    </source>
</evidence>
<dbReference type="KEGG" id="sami:SAMIE_1021340"/>
<dbReference type="EMBL" id="AP018664">
    <property type="protein sequence ID" value="BBD98633.1"/>
    <property type="molecule type" value="Genomic_DNA"/>
</dbReference>
<dbReference type="InterPro" id="IPR041705">
    <property type="entry name" value="PIN_Sll0205"/>
</dbReference>
<dbReference type="AlphaFoldDB" id="A0A494W1W4"/>
<dbReference type="InterPro" id="IPR052919">
    <property type="entry name" value="TA_system_RNase"/>
</dbReference>
<sequence length="128" mass="14089">MNLLLDSHVLIWWWANDRTRLGKAIRHITAPSGDIFVSAATAWEIATKHRLGKLQPGVAMDAFADAVEAEGFLPLDVKLGHALRAGRYALTHGDPFDRLLAAQAELEGLTLLTRDPVFAAFPCTTLWD</sequence>
<dbReference type="RefSeq" id="WP_066700413.1">
    <property type="nucleotide sequence ID" value="NZ_AP018664.1"/>
</dbReference>
<dbReference type="Pfam" id="PF01850">
    <property type="entry name" value="PIN"/>
    <property type="match status" value="1"/>
</dbReference>